<name>A0A084JGK0_9FIRM</name>
<accession>A0A084JGK0</accession>
<protein>
    <recommendedName>
        <fullName evidence="3">Motility protein</fullName>
    </recommendedName>
</protein>
<evidence type="ECO:0008006" key="3">
    <source>
        <dbReference type="Google" id="ProtNLM"/>
    </source>
</evidence>
<dbReference type="InterPro" id="IPR025906">
    <property type="entry name" value="YjfB_motility"/>
</dbReference>
<gene>
    <name evidence="1" type="ORF">IO98_19060</name>
</gene>
<sequence>MDIGAMSMEMSLARVQQSAGISVAKKAMDSQEVAAEGLLKMAETAIPRQIPENGIGLLVDTRA</sequence>
<organism evidence="1 2">
    <name type="scientific">Lacrimispora celerecrescens</name>
    <dbReference type="NCBI Taxonomy" id="29354"/>
    <lineage>
        <taxon>Bacteria</taxon>
        <taxon>Bacillati</taxon>
        <taxon>Bacillota</taxon>
        <taxon>Clostridia</taxon>
        <taxon>Lachnospirales</taxon>
        <taxon>Lachnospiraceae</taxon>
        <taxon>Lacrimispora</taxon>
    </lineage>
</organism>
<dbReference type="AlphaFoldDB" id="A0A084JGK0"/>
<dbReference type="EMBL" id="JPME01000026">
    <property type="protein sequence ID" value="KEZ88084.1"/>
    <property type="molecule type" value="Genomic_DNA"/>
</dbReference>
<evidence type="ECO:0000313" key="2">
    <source>
        <dbReference type="Proteomes" id="UP000028525"/>
    </source>
</evidence>
<dbReference type="Proteomes" id="UP000028525">
    <property type="component" value="Unassembled WGS sequence"/>
</dbReference>
<keyword evidence="2" id="KW-1185">Reference proteome</keyword>
<dbReference type="RefSeq" id="WP_038283803.1">
    <property type="nucleotide sequence ID" value="NZ_JPME01000026.1"/>
</dbReference>
<comment type="caution">
    <text evidence="1">The sequence shown here is derived from an EMBL/GenBank/DDBJ whole genome shotgun (WGS) entry which is preliminary data.</text>
</comment>
<dbReference type="OrthoDB" id="1924973at2"/>
<dbReference type="Pfam" id="PF14070">
    <property type="entry name" value="YjfB_motility"/>
    <property type="match status" value="1"/>
</dbReference>
<reference evidence="1 2" key="1">
    <citation type="submission" date="2014-07" db="EMBL/GenBank/DDBJ databases">
        <title>Draft genome of Clostridium celerecrescens 152B isolated from sediments associated with methane hydrate from Krishna Godavari basin.</title>
        <authorList>
            <person name="Honkalas V.S."/>
            <person name="Dabir A.P."/>
            <person name="Arora P."/>
            <person name="Dhakephalkar P.K."/>
        </authorList>
    </citation>
    <scope>NUCLEOTIDE SEQUENCE [LARGE SCALE GENOMIC DNA]</scope>
    <source>
        <strain evidence="1 2">152B</strain>
    </source>
</reference>
<dbReference type="STRING" id="29354.IO98_19060"/>
<evidence type="ECO:0000313" key="1">
    <source>
        <dbReference type="EMBL" id="KEZ88084.1"/>
    </source>
</evidence>
<proteinExistence type="predicted"/>